<evidence type="ECO:0000256" key="2">
    <source>
        <dbReference type="SAM" id="MobiDB-lite"/>
    </source>
</evidence>
<feature type="compositionally biased region" description="Low complexity" evidence="2">
    <location>
        <begin position="1170"/>
        <end position="1189"/>
    </location>
</feature>
<dbReference type="Proteomes" id="UP001642484">
    <property type="component" value="Unassembled WGS sequence"/>
</dbReference>
<feature type="compositionally biased region" description="Low complexity" evidence="2">
    <location>
        <begin position="924"/>
        <end position="971"/>
    </location>
</feature>
<accession>A0ABP0N1E4</accession>
<keyword evidence="4" id="KW-1185">Reference proteome</keyword>
<feature type="region of interest" description="Disordered" evidence="2">
    <location>
        <begin position="381"/>
        <end position="427"/>
    </location>
</feature>
<feature type="region of interest" description="Disordered" evidence="2">
    <location>
        <begin position="876"/>
        <end position="973"/>
    </location>
</feature>
<evidence type="ECO:0000313" key="3">
    <source>
        <dbReference type="EMBL" id="CAK9056139.1"/>
    </source>
</evidence>
<comment type="caution">
    <text evidence="3">The sequence shown here is derived from an EMBL/GenBank/DDBJ whole genome shotgun (WGS) entry which is preliminary data.</text>
</comment>
<feature type="coiled-coil region" evidence="1">
    <location>
        <begin position="116"/>
        <end position="150"/>
    </location>
</feature>
<evidence type="ECO:0000313" key="4">
    <source>
        <dbReference type="Proteomes" id="UP001642484"/>
    </source>
</evidence>
<evidence type="ECO:0000256" key="1">
    <source>
        <dbReference type="SAM" id="Coils"/>
    </source>
</evidence>
<feature type="region of interest" description="Disordered" evidence="2">
    <location>
        <begin position="809"/>
        <end position="841"/>
    </location>
</feature>
<organism evidence="3 4">
    <name type="scientific">Durusdinium trenchii</name>
    <dbReference type="NCBI Taxonomy" id="1381693"/>
    <lineage>
        <taxon>Eukaryota</taxon>
        <taxon>Sar</taxon>
        <taxon>Alveolata</taxon>
        <taxon>Dinophyceae</taxon>
        <taxon>Suessiales</taxon>
        <taxon>Symbiodiniaceae</taxon>
        <taxon>Durusdinium</taxon>
    </lineage>
</organism>
<feature type="region of interest" description="Disordered" evidence="2">
    <location>
        <begin position="173"/>
        <end position="211"/>
    </location>
</feature>
<keyword evidence="1" id="KW-0175">Coiled coil</keyword>
<feature type="region of interest" description="Disordered" evidence="2">
    <location>
        <begin position="1208"/>
        <end position="1272"/>
    </location>
</feature>
<feature type="non-terminal residue" evidence="3">
    <location>
        <position position="1520"/>
    </location>
</feature>
<name>A0ABP0N1E4_9DINO</name>
<protein>
    <submittedName>
        <fullName evidence="3">Uncharacterized protein</fullName>
    </submittedName>
</protein>
<feature type="compositionally biased region" description="Basic and acidic residues" evidence="2">
    <location>
        <begin position="1329"/>
        <end position="1338"/>
    </location>
</feature>
<dbReference type="EMBL" id="CAXAMN010020446">
    <property type="protein sequence ID" value="CAK9056139.1"/>
    <property type="molecule type" value="Genomic_DNA"/>
</dbReference>
<proteinExistence type="predicted"/>
<feature type="compositionally biased region" description="Basic and acidic residues" evidence="2">
    <location>
        <begin position="876"/>
        <end position="886"/>
    </location>
</feature>
<gene>
    <name evidence="3" type="ORF">CCMP2556_LOCUS27854</name>
</gene>
<feature type="region of interest" description="Disordered" evidence="2">
    <location>
        <begin position="1146"/>
        <end position="1189"/>
    </location>
</feature>
<reference evidence="3 4" key="1">
    <citation type="submission" date="2024-02" db="EMBL/GenBank/DDBJ databases">
        <authorList>
            <person name="Chen Y."/>
            <person name="Shah S."/>
            <person name="Dougan E. K."/>
            <person name="Thang M."/>
            <person name="Chan C."/>
        </authorList>
    </citation>
    <scope>NUCLEOTIDE SEQUENCE [LARGE SCALE GENOMIC DNA]</scope>
</reference>
<sequence length="1520" mass="166745">MISADGKGDALASKLQGQALTKRLEQKQEEFAKMVKEVEGRFRLKKEGVDTAAGWDERMKKLEKDVQSSSKMITFWQEKLEEWHEDVQERCGDEVLEELLKLSEEDASDRNVVPLHEALLRRAREEKEELDKLEEVQRSVKERLASAMEMGEFSLHDLQRGVSSAISSFQQNSLSVGVDVDQEDDGERSKPRASISPQKRLGRPTRSKMTAVEEKRQQLARMRMSTISAANFPVEKRRTLKPLVEYREKSEKGENEESGEKLGVVLEAPQEAPRVDPLVARTRRSLWTMRRQLGETFQRRRAITDEMGLLCRPVAAAAEMESGTRAETMPLDKDLLSIQLGSRPKVRPTLALNHKARQQRRRNGLFGHTAHAPLVQELVASSRKGHAGTGLRKLEELDRESEESLSDRLSSEGSDEDHRRERRTSHASNEDLGIWTVSTPEHRAVSKLRSFRAKLLQRFGGVEKAYIRWVPALTGMTADVFAQLAGVLGFSDVEAGEMYDLMKRTRPQKKRRASISGVNLKAKAEHEEPLDRTDFTEVMRRATPVKNLVQLRRRLRIKHQTCEAAVQAAFGRRQVLDRETFRDFMIDHGVSGREAYHHFTKMTKHNETTGKEEVEGGGEEAPQEVTRLAFLKSLLHAEGLQAAEAFRAELVQLLFDRGGSAGLTSERRGRRTAALLTQELLSTLMQGVDRVWDEVDSPAVAKRKRSTSLVVPVPHGPHAPHAPHAHGLGARASMLNSLMTSAPATQAPPMEVVPVVQPVAQPVASSTRRASASAMMQARRTSMAEQLSQDVAALGGRMEAEAEVALPEGGTSKHFNTSGLPSELAKSASRRASEAGAQSTAQHNMAMGFAGVSQRRRSLAQPMSGGMLLSGAHLEAHAQGHEHEDSSSSSSASSAPRVLLQGQPLDPRTASGGRVARVPRRSSDSGSELSALSALTGSRRSVSASSFRSSAPSSCSSQHSGHESSSLSSERSQSKRLKIFADKMHHETELQYDKALMKVFCQLVNPKVDLWTPMSREEFVKSVSKLKLGEEGAKAVFKLSARSEGHAPMGEILLRALGGFGRKYRKLRGLLGLAVEGSSRGSSKASVAPEHAEEVKEDVKALEIGLAIGNPTELENASDDLKQRAKAKLSKAVRMIGLTFNLSKEAKEAKEKSEQVPTELSVGEDGDAPQRSQTQGGRRRSSLSLQSLRRSSTVGAFAQSKGLASLLVGGAPSSGGGDGTSDAEDESSPQSADWQRSKSMKSQPTMTKVNLDAPIDRGSPRRRSSLTSAASAVLAASPRRSLRRMSTGRRTSLTFGLEDEPEAPTEETYDFLEPVWQSRTAREGSGADSDVRRAEREPVEEMDRLKQFSEIEARAWRARMQLFDKDTLQFSMALEALQQSCMALQKSFKGRWTRAFEYLAGEEKTLTAVNLQEALASATEKEVPLWQVDGMTQVLLSVEGKDDSRDAESCDGDLVLRRLLARHALPPAMPKLAAASSTPCRPLWIPRGGVGGVGGAPAPLRGLLSGSSGGLVPCMWCPTI</sequence>
<feature type="region of interest" description="Disordered" evidence="2">
    <location>
        <begin position="1319"/>
        <end position="1338"/>
    </location>
</feature>